<dbReference type="AlphaFoldDB" id="A0A517QNT4"/>
<dbReference type="EMBL" id="CP036267">
    <property type="protein sequence ID" value="QDT33262.1"/>
    <property type="molecule type" value="Genomic_DNA"/>
</dbReference>
<dbReference type="PANTHER" id="PTHR11220:SF1">
    <property type="entry name" value="HEME-BINDING PROTEIN 2"/>
    <property type="match status" value="1"/>
</dbReference>
<dbReference type="Proteomes" id="UP000315724">
    <property type="component" value="Chromosome"/>
</dbReference>
<dbReference type="InterPro" id="IPR006917">
    <property type="entry name" value="SOUL_heme-bd"/>
</dbReference>
<feature type="transmembrane region" description="Helical" evidence="2">
    <location>
        <begin position="7"/>
        <end position="30"/>
    </location>
</feature>
<evidence type="ECO:0000313" key="3">
    <source>
        <dbReference type="EMBL" id="QDT33262.1"/>
    </source>
</evidence>
<keyword evidence="4" id="KW-1185">Reference proteome</keyword>
<proteinExistence type="predicted"/>
<evidence type="ECO:0000256" key="1">
    <source>
        <dbReference type="SAM" id="MobiDB-lite"/>
    </source>
</evidence>
<organism evidence="3 4">
    <name type="scientific">Thalassoglobus polymorphus</name>
    <dbReference type="NCBI Taxonomy" id="2527994"/>
    <lineage>
        <taxon>Bacteria</taxon>
        <taxon>Pseudomonadati</taxon>
        <taxon>Planctomycetota</taxon>
        <taxon>Planctomycetia</taxon>
        <taxon>Planctomycetales</taxon>
        <taxon>Planctomycetaceae</taxon>
        <taxon>Thalassoglobus</taxon>
    </lineage>
</organism>
<dbReference type="KEGG" id="tpol:Mal48_25150"/>
<keyword evidence="2" id="KW-0812">Transmembrane</keyword>
<evidence type="ECO:0000256" key="2">
    <source>
        <dbReference type="SAM" id="Phobius"/>
    </source>
</evidence>
<dbReference type="Gene3D" id="3.20.80.10">
    <property type="entry name" value="Regulatory factor, effector binding domain"/>
    <property type="match status" value="1"/>
</dbReference>
<dbReference type="OrthoDB" id="291415at2"/>
<protein>
    <submittedName>
        <fullName evidence="3">SOUL heme-binding protein</fullName>
    </submittedName>
</protein>
<dbReference type="InterPro" id="IPR011256">
    <property type="entry name" value="Reg_factor_effector_dom_sf"/>
</dbReference>
<evidence type="ECO:0000313" key="4">
    <source>
        <dbReference type="Proteomes" id="UP000315724"/>
    </source>
</evidence>
<dbReference type="Pfam" id="PF04832">
    <property type="entry name" value="SOUL"/>
    <property type="match status" value="1"/>
</dbReference>
<reference evidence="3 4" key="1">
    <citation type="submission" date="2019-02" db="EMBL/GenBank/DDBJ databases">
        <title>Deep-cultivation of Planctomycetes and their phenomic and genomic characterization uncovers novel biology.</title>
        <authorList>
            <person name="Wiegand S."/>
            <person name="Jogler M."/>
            <person name="Boedeker C."/>
            <person name="Pinto D."/>
            <person name="Vollmers J."/>
            <person name="Rivas-Marin E."/>
            <person name="Kohn T."/>
            <person name="Peeters S.H."/>
            <person name="Heuer A."/>
            <person name="Rast P."/>
            <person name="Oberbeckmann S."/>
            <person name="Bunk B."/>
            <person name="Jeske O."/>
            <person name="Meyerdierks A."/>
            <person name="Storesund J.E."/>
            <person name="Kallscheuer N."/>
            <person name="Luecker S."/>
            <person name="Lage O.M."/>
            <person name="Pohl T."/>
            <person name="Merkel B.J."/>
            <person name="Hornburger P."/>
            <person name="Mueller R.-W."/>
            <person name="Bruemmer F."/>
            <person name="Labrenz M."/>
            <person name="Spormann A.M."/>
            <person name="Op den Camp H."/>
            <person name="Overmann J."/>
            <person name="Amann R."/>
            <person name="Jetten M.S.M."/>
            <person name="Mascher T."/>
            <person name="Medema M.H."/>
            <person name="Devos D.P."/>
            <person name="Kaster A.-K."/>
            <person name="Ovreas L."/>
            <person name="Rohde M."/>
            <person name="Galperin M.Y."/>
            <person name="Jogler C."/>
        </authorList>
    </citation>
    <scope>NUCLEOTIDE SEQUENCE [LARGE SCALE GENOMIC DNA]</scope>
    <source>
        <strain evidence="3 4">Mal48</strain>
    </source>
</reference>
<dbReference type="SUPFAM" id="SSF55136">
    <property type="entry name" value="Probable bacterial effector-binding domain"/>
    <property type="match status" value="1"/>
</dbReference>
<keyword evidence="2" id="KW-0472">Membrane</keyword>
<accession>A0A517QNT4</accession>
<dbReference type="RefSeq" id="WP_145199307.1">
    <property type="nucleotide sequence ID" value="NZ_CP036267.1"/>
</dbReference>
<gene>
    <name evidence="3" type="ORF">Mal48_25150</name>
</gene>
<dbReference type="FunFam" id="3.20.80.10:FF:000008">
    <property type="entry name" value="SOUL heme-binding protein"/>
    <property type="match status" value="1"/>
</dbReference>
<name>A0A517QNT4_9PLAN</name>
<keyword evidence="2" id="KW-1133">Transmembrane helix</keyword>
<sequence length="212" mass="23465">MRKQMFYLWGIVGLSVFVGLTWTVTAFAGYESAEYEVVEKDGNIEIRKYPDLTLVSTNSETDSEGKDGSFMRLFSYISGANESAQKIAMTTPVFMERGSADTKATMGFVVPQDVATAGVPKPQGEGVSINKRKGGRFAVIRFSGRMNAELVKSQEFKLRNWMQSRELEGEKTSESAGYDPPFTPGPLRRNEVLIRLKEMTPPESTSSSSVTD</sequence>
<feature type="region of interest" description="Disordered" evidence="1">
    <location>
        <begin position="167"/>
        <end position="189"/>
    </location>
</feature>
<dbReference type="PANTHER" id="PTHR11220">
    <property type="entry name" value="HEME-BINDING PROTEIN-RELATED"/>
    <property type="match status" value="1"/>
</dbReference>